<accession>A0A7S6WQ32</accession>
<dbReference type="PANTHER" id="PTHR43873:SF1">
    <property type="entry name" value="COBYRINATE A,C-DIAMIDE SYNTHASE"/>
    <property type="match status" value="1"/>
</dbReference>
<feature type="domain" description="CobB/CobQ-like glutamine amidotransferase" evidence="10">
    <location>
        <begin position="239"/>
        <end position="416"/>
    </location>
</feature>
<dbReference type="SUPFAM" id="SSF52317">
    <property type="entry name" value="Class I glutamine amidotransferase-like"/>
    <property type="match status" value="1"/>
</dbReference>
<keyword evidence="5" id="KW-0547">Nucleotide-binding</keyword>
<comment type="pathway">
    <text evidence="2">Cofactor biosynthesis; adenosylcobalamin biosynthesis.</text>
</comment>
<evidence type="ECO:0000256" key="4">
    <source>
        <dbReference type="ARBA" id="ARBA00022598"/>
    </source>
</evidence>
<dbReference type="InterPro" id="IPR011698">
    <property type="entry name" value="GATase_3"/>
</dbReference>
<dbReference type="GO" id="GO:0009236">
    <property type="term" value="P:cobalamin biosynthetic process"/>
    <property type="evidence" value="ECO:0007669"/>
    <property type="project" value="UniProtKB-KW"/>
</dbReference>
<dbReference type="InterPro" id="IPR002586">
    <property type="entry name" value="CobQ/CobB/MinD/ParA_Nub-bd_dom"/>
</dbReference>
<dbReference type="Pfam" id="PF01656">
    <property type="entry name" value="CbiA"/>
    <property type="match status" value="1"/>
</dbReference>
<evidence type="ECO:0000256" key="6">
    <source>
        <dbReference type="ARBA" id="ARBA00022840"/>
    </source>
</evidence>
<keyword evidence="7" id="KW-0460">Magnesium</keyword>
<keyword evidence="6" id="KW-0067">ATP-binding</keyword>
<dbReference type="PANTHER" id="PTHR43873">
    <property type="entry name" value="COBYRINATE A,C-DIAMIDE SYNTHASE"/>
    <property type="match status" value="1"/>
</dbReference>
<comment type="cofactor">
    <cofactor evidence="1">
        <name>Mg(2+)</name>
        <dbReference type="ChEBI" id="CHEBI:18420"/>
    </cofactor>
</comment>
<dbReference type="InterPro" id="IPR027417">
    <property type="entry name" value="P-loop_NTPase"/>
</dbReference>
<dbReference type="AlphaFoldDB" id="A0A7S6WQ32"/>
<evidence type="ECO:0000256" key="2">
    <source>
        <dbReference type="ARBA" id="ARBA00004953"/>
    </source>
</evidence>
<keyword evidence="8" id="KW-0315">Glutamine amidotransferase</keyword>
<proteinExistence type="predicted"/>
<dbReference type="Pfam" id="PF07685">
    <property type="entry name" value="GATase_3"/>
    <property type="match status" value="1"/>
</dbReference>
<keyword evidence="3" id="KW-0169">Cobalamin biosynthesis</keyword>
<evidence type="ECO:0000313" key="11">
    <source>
        <dbReference type="EMBL" id="QOW61182.1"/>
    </source>
</evidence>
<reference evidence="11 12" key="1">
    <citation type="submission" date="2020-09" db="EMBL/GenBank/DDBJ databases">
        <title>Characterization of Treponema spp. from bovine digital dermatitis in Korea.</title>
        <authorList>
            <person name="Espiritu H.M."/>
            <person name="Cho Y.I."/>
            <person name="Mamuad L."/>
        </authorList>
    </citation>
    <scope>NUCLEOTIDE SEQUENCE [LARGE SCALE GENOMIC DNA]</scope>
    <source>
        <strain evidence="11 12">KS1</strain>
    </source>
</reference>
<evidence type="ECO:0000259" key="10">
    <source>
        <dbReference type="Pfam" id="PF07685"/>
    </source>
</evidence>
<organism evidence="11 12">
    <name type="scientific">Treponema pedis</name>
    <dbReference type="NCBI Taxonomy" id="409322"/>
    <lineage>
        <taxon>Bacteria</taxon>
        <taxon>Pseudomonadati</taxon>
        <taxon>Spirochaetota</taxon>
        <taxon>Spirochaetia</taxon>
        <taxon>Spirochaetales</taxon>
        <taxon>Treponemataceae</taxon>
        <taxon>Treponema</taxon>
    </lineage>
</organism>
<keyword evidence="4" id="KW-0436">Ligase</keyword>
<dbReference type="GO" id="GO:0042242">
    <property type="term" value="F:cobyrinic acid a,c-diamide synthase activity"/>
    <property type="evidence" value="ECO:0007669"/>
    <property type="project" value="InterPro"/>
</dbReference>
<evidence type="ECO:0000256" key="7">
    <source>
        <dbReference type="ARBA" id="ARBA00022842"/>
    </source>
</evidence>
<sequence length="432" mass="47891">MKAVMISSPNSNSGKTIISAALLYSLKKRGFDISGFKTGPDQVDRKILETVSGKAAGNIDLFMMGKNGIKHALGFANSEYAIIEGVMGCFDGIGSTSENSSYAAAKELDINIILVYSPSGEMFTMIPKLKGMIVCSEKRICGIILNKISSKMFSLYKKMIEENLNLPVLGFFPNEEKLKIEDSGLGLNLNSELQSSEFLNLLDKTVSENIDKYKLLSLFKEVKTGNFTIRSLKKQIKTAIALDNAINLYYTENIFLLKSLGCVEYFSPIHDKNLPECNFLYFGSGNIKPFAKALSENKNMLNAVKSFAEKGGYILAEGEAACYLFEEFDGYGMCGIFKGKTESTKTLYNFGYKIIKLEKNCLLGKEGTVLHAAEYHKSKAITNEAHAFKVCKPQPYSEPESFFDDGYAYKNTLASFQNFNFTFCSGFLESIS</sequence>
<evidence type="ECO:0000256" key="1">
    <source>
        <dbReference type="ARBA" id="ARBA00001946"/>
    </source>
</evidence>
<protein>
    <submittedName>
        <fullName evidence="11">Cobyrinate a,c-diamide synthase</fullName>
    </submittedName>
</protein>
<dbReference type="RefSeq" id="WP_194076657.1">
    <property type="nucleotide sequence ID" value="NZ_CP061839.1"/>
</dbReference>
<name>A0A7S6WQ32_9SPIR</name>
<dbReference type="Proteomes" id="UP000593915">
    <property type="component" value="Chromosome"/>
</dbReference>
<dbReference type="Gene3D" id="3.40.50.300">
    <property type="entry name" value="P-loop containing nucleotide triphosphate hydrolases"/>
    <property type="match status" value="1"/>
</dbReference>
<feature type="domain" description="CobQ/CobB/MinD/ParA nucleotide binding" evidence="9">
    <location>
        <begin position="4"/>
        <end position="181"/>
    </location>
</feature>
<dbReference type="PROSITE" id="PS51274">
    <property type="entry name" value="GATASE_COBBQ"/>
    <property type="match status" value="1"/>
</dbReference>
<dbReference type="InterPro" id="IPR029062">
    <property type="entry name" value="Class_I_gatase-like"/>
</dbReference>
<evidence type="ECO:0000256" key="3">
    <source>
        <dbReference type="ARBA" id="ARBA00022573"/>
    </source>
</evidence>
<dbReference type="SUPFAM" id="SSF52540">
    <property type="entry name" value="P-loop containing nucleoside triphosphate hydrolases"/>
    <property type="match status" value="1"/>
</dbReference>
<dbReference type="EMBL" id="CP061839">
    <property type="protein sequence ID" value="QOW61182.1"/>
    <property type="molecule type" value="Genomic_DNA"/>
</dbReference>
<dbReference type="GO" id="GO:0005524">
    <property type="term" value="F:ATP binding"/>
    <property type="evidence" value="ECO:0007669"/>
    <property type="project" value="UniProtKB-KW"/>
</dbReference>
<evidence type="ECO:0000256" key="8">
    <source>
        <dbReference type="ARBA" id="ARBA00022962"/>
    </source>
</evidence>
<evidence type="ECO:0000256" key="5">
    <source>
        <dbReference type="ARBA" id="ARBA00022741"/>
    </source>
</evidence>
<gene>
    <name evidence="11" type="ORF">IFE08_01880</name>
</gene>
<dbReference type="InterPro" id="IPR004484">
    <property type="entry name" value="CbiA/CobB_synth"/>
</dbReference>
<evidence type="ECO:0000313" key="12">
    <source>
        <dbReference type="Proteomes" id="UP000593915"/>
    </source>
</evidence>
<evidence type="ECO:0000259" key="9">
    <source>
        <dbReference type="Pfam" id="PF01656"/>
    </source>
</evidence>
<dbReference type="NCBIfam" id="NF002204">
    <property type="entry name" value="PRK01077.1"/>
    <property type="match status" value="1"/>
</dbReference>